<evidence type="ECO:0000313" key="2">
    <source>
        <dbReference type="Proteomes" id="UP000765509"/>
    </source>
</evidence>
<keyword evidence="2" id="KW-1185">Reference proteome</keyword>
<dbReference type="AlphaFoldDB" id="A0A9Q3GNG7"/>
<dbReference type="EMBL" id="AVOT02003331">
    <property type="protein sequence ID" value="MBW0473217.1"/>
    <property type="molecule type" value="Genomic_DNA"/>
</dbReference>
<name>A0A9Q3GNG7_9BASI</name>
<organism evidence="1 2">
    <name type="scientific">Austropuccinia psidii MF-1</name>
    <dbReference type="NCBI Taxonomy" id="1389203"/>
    <lineage>
        <taxon>Eukaryota</taxon>
        <taxon>Fungi</taxon>
        <taxon>Dikarya</taxon>
        <taxon>Basidiomycota</taxon>
        <taxon>Pucciniomycotina</taxon>
        <taxon>Pucciniomycetes</taxon>
        <taxon>Pucciniales</taxon>
        <taxon>Sphaerophragmiaceae</taxon>
        <taxon>Austropuccinia</taxon>
    </lineage>
</organism>
<proteinExistence type="predicted"/>
<dbReference type="InterPro" id="IPR036397">
    <property type="entry name" value="RNaseH_sf"/>
</dbReference>
<dbReference type="Gene3D" id="3.30.420.10">
    <property type="entry name" value="Ribonuclease H-like superfamily/Ribonuclease H"/>
    <property type="match status" value="1"/>
</dbReference>
<sequence length="97" mass="11384">MSEAQDFKKSVNCLPSQKPMDRQILEQYLWMYFSYHQDYWHTWIPTAKFAYNNSDHSSTKQSLFLTVYGKEPEFDSVHITQDTPAGKVSAEIKSVKQ</sequence>
<protein>
    <submittedName>
        <fullName evidence="1">Uncharacterized protein</fullName>
    </submittedName>
</protein>
<dbReference type="Proteomes" id="UP000765509">
    <property type="component" value="Unassembled WGS sequence"/>
</dbReference>
<comment type="caution">
    <text evidence="1">The sequence shown here is derived from an EMBL/GenBank/DDBJ whole genome shotgun (WGS) entry which is preliminary data.</text>
</comment>
<evidence type="ECO:0000313" key="1">
    <source>
        <dbReference type="EMBL" id="MBW0473217.1"/>
    </source>
</evidence>
<dbReference type="GO" id="GO:0003676">
    <property type="term" value="F:nucleic acid binding"/>
    <property type="evidence" value="ECO:0007669"/>
    <property type="project" value="InterPro"/>
</dbReference>
<gene>
    <name evidence="1" type="ORF">O181_012932</name>
</gene>
<accession>A0A9Q3GNG7</accession>
<reference evidence="1" key="1">
    <citation type="submission" date="2021-03" db="EMBL/GenBank/DDBJ databases">
        <title>Draft genome sequence of rust myrtle Austropuccinia psidii MF-1, a brazilian biotype.</title>
        <authorList>
            <person name="Quecine M.C."/>
            <person name="Pachon D.M.R."/>
            <person name="Bonatelli M.L."/>
            <person name="Correr F.H."/>
            <person name="Franceschini L.M."/>
            <person name="Leite T.F."/>
            <person name="Margarido G.R.A."/>
            <person name="Almeida C.A."/>
            <person name="Ferrarezi J.A."/>
            <person name="Labate C.A."/>
        </authorList>
    </citation>
    <scope>NUCLEOTIDE SEQUENCE</scope>
    <source>
        <strain evidence="1">MF-1</strain>
    </source>
</reference>